<name>A0A1G6KWC8_9BACI</name>
<dbReference type="GO" id="GO:0005975">
    <property type="term" value="P:carbohydrate metabolic process"/>
    <property type="evidence" value="ECO:0007669"/>
    <property type="project" value="InterPro"/>
</dbReference>
<keyword evidence="1" id="KW-0378">Hydrolase</keyword>
<evidence type="ECO:0000313" key="3">
    <source>
        <dbReference type="Proteomes" id="UP000198666"/>
    </source>
</evidence>
<dbReference type="InterPro" id="IPR011330">
    <property type="entry name" value="Glyco_hydro/deAcase_b/a-brl"/>
</dbReference>
<dbReference type="SUPFAM" id="SSF88713">
    <property type="entry name" value="Glycoside hydrolase/deacetylase"/>
    <property type="match status" value="1"/>
</dbReference>
<dbReference type="OrthoDB" id="9773478at2"/>
<dbReference type="Pfam" id="PF03746">
    <property type="entry name" value="LamB_YcsF"/>
    <property type="match status" value="1"/>
</dbReference>
<dbReference type="NCBIfam" id="NF003816">
    <property type="entry name" value="PRK05406.1-5"/>
    <property type="match status" value="1"/>
</dbReference>
<evidence type="ECO:0000313" key="2">
    <source>
        <dbReference type="EMBL" id="SDC35108.1"/>
    </source>
</evidence>
<dbReference type="PANTHER" id="PTHR30292:SF0">
    <property type="entry name" value="5-OXOPROLINASE SUBUNIT A"/>
    <property type="match status" value="1"/>
</dbReference>
<gene>
    <name evidence="1" type="primary">pxpA</name>
    <name evidence="2" type="ORF">SAMN05421663_102159</name>
</gene>
<organism evidence="2 3">
    <name type="scientific">Terribacillus halophilus</name>
    <dbReference type="NCBI Taxonomy" id="361279"/>
    <lineage>
        <taxon>Bacteria</taxon>
        <taxon>Bacillati</taxon>
        <taxon>Bacillota</taxon>
        <taxon>Bacilli</taxon>
        <taxon>Bacillales</taxon>
        <taxon>Bacillaceae</taxon>
        <taxon>Terribacillus</taxon>
    </lineage>
</organism>
<comment type="similarity">
    <text evidence="1">Belongs to the LamB/PxpA family.</text>
</comment>
<dbReference type="GO" id="GO:0017168">
    <property type="term" value="F:5-oxoprolinase (ATP-hydrolyzing) activity"/>
    <property type="evidence" value="ECO:0007669"/>
    <property type="project" value="UniProtKB-UniRule"/>
</dbReference>
<dbReference type="HAMAP" id="MF_00691">
    <property type="entry name" value="PxpA"/>
    <property type="match status" value="1"/>
</dbReference>
<keyword evidence="3" id="KW-1185">Reference proteome</keyword>
<dbReference type="AlphaFoldDB" id="A0A1G6KWC8"/>
<reference evidence="3" key="1">
    <citation type="submission" date="2016-10" db="EMBL/GenBank/DDBJ databases">
        <authorList>
            <person name="Varghese N."/>
            <person name="Submissions S."/>
        </authorList>
    </citation>
    <scope>NUCLEOTIDE SEQUENCE [LARGE SCALE GENOMIC DNA]</scope>
    <source>
        <strain evidence="3">DSM 21620</strain>
    </source>
</reference>
<keyword evidence="1" id="KW-0547">Nucleotide-binding</keyword>
<protein>
    <recommendedName>
        <fullName evidence="1">5-oxoprolinase subunit A</fullName>
        <shortName evidence="1">5-OPase subunit A</shortName>
        <ecNumber evidence="1">3.5.2.9</ecNumber>
    </recommendedName>
    <alternativeName>
        <fullName evidence="1">5-oxoprolinase (ATP-hydrolyzing) subunit A</fullName>
    </alternativeName>
</protein>
<sequence>MKKIDLNSDLGESFGAYSIGNDEEVLQYISSANIACGFHAGDHNVMLNTVKTAASLGVGIGAHPGFPDLAGFGRREMKLSPEEIYNLVVYQVGAIQAAAKACDTNVQHVKPHGALYNMASKDSTMAVAIAKAVYAVDPDLVLFGLAGSELVRAGERIGLRVAQEVFADRTYQPDGTLTPRSRANAMIHDVTVAVDRVIRMIQEGKVTAVDGADIDIQADTICVHGDEPEALRFVQQLRERLQAEQITIRNFGDEYHE</sequence>
<comment type="function">
    <text evidence="1">Catalyzes the cleavage of 5-oxoproline to form L-glutamate coupled to the hydrolysis of ATP to ADP and inorganic phosphate.</text>
</comment>
<dbReference type="RefSeq" id="WP_093726019.1">
    <property type="nucleotide sequence ID" value="NZ_FMZB01000002.1"/>
</dbReference>
<comment type="catalytic activity">
    <reaction evidence="1">
        <text>5-oxo-L-proline + ATP + 2 H2O = L-glutamate + ADP + phosphate + H(+)</text>
        <dbReference type="Rhea" id="RHEA:10348"/>
        <dbReference type="ChEBI" id="CHEBI:15377"/>
        <dbReference type="ChEBI" id="CHEBI:15378"/>
        <dbReference type="ChEBI" id="CHEBI:29985"/>
        <dbReference type="ChEBI" id="CHEBI:30616"/>
        <dbReference type="ChEBI" id="CHEBI:43474"/>
        <dbReference type="ChEBI" id="CHEBI:58402"/>
        <dbReference type="ChEBI" id="CHEBI:456216"/>
        <dbReference type="EC" id="3.5.2.9"/>
    </reaction>
</comment>
<dbReference type="Gene3D" id="3.20.20.370">
    <property type="entry name" value="Glycoside hydrolase/deacetylase"/>
    <property type="match status" value="1"/>
</dbReference>
<dbReference type="EC" id="3.5.2.9" evidence="1"/>
<accession>A0A1G6KWC8</accession>
<dbReference type="GO" id="GO:0005524">
    <property type="term" value="F:ATP binding"/>
    <property type="evidence" value="ECO:0007669"/>
    <property type="project" value="UniProtKB-UniRule"/>
</dbReference>
<dbReference type="InterPro" id="IPR005501">
    <property type="entry name" value="LamB/YcsF/PxpA-like"/>
</dbReference>
<dbReference type="NCBIfam" id="NF003814">
    <property type="entry name" value="PRK05406.1-3"/>
    <property type="match status" value="1"/>
</dbReference>
<dbReference type="CDD" id="cd10787">
    <property type="entry name" value="LamB_YcsF_like"/>
    <property type="match status" value="1"/>
</dbReference>
<keyword evidence="1" id="KW-0067">ATP-binding</keyword>
<dbReference type="STRING" id="361279.SAMN05421663_102159"/>
<comment type="subunit">
    <text evidence="1">Forms a complex composed of PxpA, PxpB and PxpC.</text>
</comment>
<dbReference type="PANTHER" id="PTHR30292">
    <property type="entry name" value="UNCHARACTERIZED PROTEIN YBGL-RELATED"/>
    <property type="match status" value="1"/>
</dbReference>
<proteinExistence type="inferred from homology"/>
<dbReference type="Proteomes" id="UP000198666">
    <property type="component" value="Unassembled WGS sequence"/>
</dbReference>
<dbReference type="EMBL" id="FMZB01000002">
    <property type="protein sequence ID" value="SDC35108.1"/>
    <property type="molecule type" value="Genomic_DNA"/>
</dbReference>
<evidence type="ECO:0000256" key="1">
    <source>
        <dbReference type="HAMAP-Rule" id="MF_00691"/>
    </source>
</evidence>